<feature type="domain" description="Baseplate J-like C-terminal" evidence="4">
    <location>
        <begin position="287"/>
        <end position="371"/>
    </location>
</feature>
<dbReference type="InterPro" id="IPR052399">
    <property type="entry name" value="Phage_Baseplate_Assmbl_Protein"/>
</dbReference>
<dbReference type="InterPro" id="IPR058531">
    <property type="entry name" value="Baseplate_J_M"/>
</dbReference>
<dbReference type="HOGENOM" id="CLU_039609_0_0_9"/>
<sequence>MADFEMPDFLSENADTIHARMLKKAPKDVNTIEGDFFWDNTRPTADEMATIQYKLQRFLKIAFPQTSYDQYLDYLGELKGLPRNAATFSTGKIKVTAVPGTQIVEGKIACTVATEDKTSIEYKFQETKTIDSTETAYIDAKCTQAGSIGNVPPGSITMLLTPINGVKSVTNEEQFKGGTDIEDDTHYSQRITEAEQQEKLSGADSDYIRWAQKVDGVGYAYPVSEWNGPGTVKVLILDKNGQTATQELIEAVQNYIAPIVPPGQNRGGLAPIGAIVTVATASILNLSIKADFIFTSGYDPPEVLTNIKNEVNNYVTKVDLSETILFKAVDSVVGSFILQKKGIDNYSNLTVNDETVDITLNEQVAVVNEVVANGVS</sequence>
<dbReference type="EMBL" id="CP000673">
    <property type="protein sequence ID" value="EDK33947.1"/>
    <property type="molecule type" value="Genomic_DNA"/>
</dbReference>
<dbReference type="Proteomes" id="UP000002411">
    <property type="component" value="Chromosome"/>
</dbReference>
<feature type="domain" description="Baseplate J-like central" evidence="3">
    <location>
        <begin position="201"/>
        <end position="279"/>
    </location>
</feature>
<comment type="similarity">
    <text evidence="1">Belongs to the Mu gp47/PBSX XkdT family.</text>
</comment>
<accession>A5MYK1</accession>
<evidence type="ECO:0000313" key="7">
    <source>
        <dbReference type="Proteomes" id="UP000002411"/>
    </source>
</evidence>
<reference evidence="6 7" key="1">
    <citation type="journal article" date="2008" name="Proc. Natl. Acad. Sci. U.S.A.">
        <title>The genome of Clostridium kluyveri, a strict anaerobe with unique metabolic features.</title>
        <authorList>
            <person name="Seedorf H."/>
            <person name="Fricke W.F."/>
            <person name="Veith B."/>
            <person name="Brueggemann H."/>
            <person name="Liesegang H."/>
            <person name="Strittmatter A."/>
            <person name="Miethke M."/>
            <person name="Buckel W."/>
            <person name="Hinderberger J."/>
            <person name="Li F."/>
            <person name="Hagemeier C."/>
            <person name="Thauer R.K."/>
            <person name="Gottschalk G."/>
        </authorList>
    </citation>
    <scope>NUCLEOTIDE SEQUENCE [LARGE SCALE GENOMIC DNA]</scope>
    <source>
        <strain evidence="7">ATCC 8527 / DSM 555 / NCIMB 10680</strain>
        <strain evidence="6">DSM 555</strain>
    </source>
</reference>
<dbReference type="PANTHER" id="PTHR37829">
    <property type="entry name" value="PHAGE-LIKE ELEMENT PBSX PROTEIN XKDT"/>
    <property type="match status" value="1"/>
</dbReference>
<dbReference type="KEGG" id="ckl:CKL_1835"/>
<dbReference type="STRING" id="431943.CKL_1835"/>
<name>A5MYK1_CLOK5</name>
<dbReference type="Pfam" id="PF26078">
    <property type="entry name" value="Baseplate_J_M"/>
    <property type="match status" value="1"/>
</dbReference>
<dbReference type="RefSeq" id="WP_012102232.1">
    <property type="nucleotide sequence ID" value="NC_009706.1"/>
</dbReference>
<evidence type="ECO:0000259" key="2">
    <source>
        <dbReference type="Pfam" id="PF04865"/>
    </source>
</evidence>
<dbReference type="PANTHER" id="PTHR37829:SF3">
    <property type="entry name" value="PROTEIN JAYE-RELATED"/>
    <property type="match status" value="1"/>
</dbReference>
<gene>
    <name evidence="5" type="ordered locus">CKL_1835</name>
    <name evidence="6" type="ordered locus">CKL_1935</name>
</gene>
<protein>
    <submittedName>
        <fullName evidence="5">XkdT related phage protein</fullName>
    </submittedName>
    <submittedName>
        <fullName evidence="6">XkdT-related protein</fullName>
    </submittedName>
</protein>
<evidence type="ECO:0000313" key="6">
    <source>
        <dbReference type="EMBL" id="EDK33947.1"/>
    </source>
</evidence>
<evidence type="ECO:0000313" key="5">
    <source>
        <dbReference type="EMBL" id="EDK33877.1"/>
    </source>
</evidence>
<organism evidence="6 7">
    <name type="scientific">Clostridium kluyveri (strain ATCC 8527 / DSM 555 / NBRC 12016 / NCIMB 10680 / K1)</name>
    <dbReference type="NCBI Taxonomy" id="431943"/>
    <lineage>
        <taxon>Bacteria</taxon>
        <taxon>Bacillati</taxon>
        <taxon>Bacillota</taxon>
        <taxon>Clostridia</taxon>
        <taxon>Eubacteriales</taxon>
        <taxon>Clostridiaceae</taxon>
        <taxon>Clostridium</taxon>
    </lineage>
</organism>
<dbReference type="AlphaFoldDB" id="A5MYK1"/>
<keyword evidence="7" id="KW-1185">Reference proteome</keyword>
<evidence type="ECO:0000259" key="3">
    <source>
        <dbReference type="Pfam" id="PF26078"/>
    </source>
</evidence>
<proteinExistence type="inferred from homology"/>
<dbReference type="EMBL" id="CP000673">
    <property type="protein sequence ID" value="EDK33877.1"/>
    <property type="molecule type" value="Genomic_DNA"/>
</dbReference>
<feature type="domain" description="Baseplate protein J-like barrel" evidence="2">
    <location>
        <begin position="93"/>
        <end position="178"/>
    </location>
</feature>
<dbReference type="InterPro" id="IPR058530">
    <property type="entry name" value="Baseplate_J-like_C"/>
</dbReference>
<evidence type="ECO:0000256" key="1">
    <source>
        <dbReference type="ARBA" id="ARBA00038087"/>
    </source>
</evidence>
<dbReference type="eggNOG" id="COG3299">
    <property type="taxonomic scope" value="Bacteria"/>
</dbReference>
<dbReference type="InterPro" id="IPR006949">
    <property type="entry name" value="Barrel_Baseplate_J-like"/>
</dbReference>
<evidence type="ECO:0000259" key="4">
    <source>
        <dbReference type="Pfam" id="PF26079"/>
    </source>
</evidence>
<dbReference type="KEGG" id="ckl:CKL_1935"/>
<dbReference type="Pfam" id="PF26079">
    <property type="entry name" value="Baseplate_J_C"/>
    <property type="match status" value="1"/>
</dbReference>
<dbReference type="Pfam" id="PF04865">
    <property type="entry name" value="Baseplate_J"/>
    <property type="match status" value="1"/>
</dbReference>